<keyword evidence="7 12" id="KW-0479">Metal-binding</keyword>
<dbReference type="InterPro" id="IPR036412">
    <property type="entry name" value="HAD-like_sf"/>
</dbReference>
<evidence type="ECO:0000256" key="12">
    <source>
        <dbReference type="PIRNR" id="PIRNR006118"/>
    </source>
</evidence>
<evidence type="ECO:0000256" key="6">
    <source>
        <dbReference type="ARBA" id="ARBA00020092"/>
    </source>
</evidence>
<evidence type="ECO:0000256" key="1">
    <source>
        <dbReference type="ARBA" id="ARBA00000898"/>
    </source>
</evidence>
<evidence type="ECO:0000256" key="5">
    <source>
        <dbReference type="ARBA" id="ARBA00013066"/>
    </source>
</evidence>
<comment type="catalytic activity">
    <reaction evidence="1 12">
        <text>3-deoxy-alpha-D-manno-2-octulosonate-8-phosphate + H2O = 3-deoxy-alpha-D-manno-oct-2-ulosonate + phosphate</text>
        <dbReference type="Rhea" id="RHEA:11500"/>
        <dbReference type="ChEBI" id="CHEBI:15377"/>
        <dbReference type="ChEBI" id="CHEBI:43474"/>
        <dbReference type="ChEBI" id="CHEBI:85985"/>
        <dbReference type="ChEBI" id="CHEBI:85986"/>
        <dbReference type="EC" id="3.1.3.45"/>
    </reaction>
</comment>
<dbReference type="SUPFAM" id="SSF56784">
    <property type="entry name" value="HAD-like"/>
    <property type="match status" value="1"/>
</dbReference>
<gene>
    <name evidence="13" type="ORF">E0F26_05925</name>
</gene>
<comment type="cofactor">
    <cofactor evidence="2 12">
        <name>Mg(2+)</name>
        <dbReference type="ChEBI" id="CHEBI:18420"/>
    </cofactor>
</comment>
<evidence type="ECO:0000313" key="14">
    <source>
        <dbReference type="Proteomes" id="UP001317963"/>
    </source>
</evidence>
<dbReference type="EMBL" id="CP036501">
    <property type="protein sequence ID" value="UZP74311.1"/>
    <property type="molecule type" value="Genomic_DNA"/>
</dbReference>
<evidence type="ECO:0000256" key="10">
    <source>
        <dbReference type="ARBA" id="ARBA00022985"/>
    </source>
</evidence>
<dbReference type="RefSeq" id="WP_279243125.1">
    <property type="nucleotide sequence ID" value="NZ_CP036501.1"/>
</dbReference>
<dbReference type="Gene3D" id="3.40.50.1000">
    <property type="entry name" value="HAD superfamily/HAD-like"/>
    <property type="match status" value="1"/>
</dbReference>
<dbReference type="PANTHER" id="PTHR21485">
    <property type="entry name" value="HAD SUPERFAMILY MEMBERS CMAS AND KDSC"/>
    <property type="match status" value="1"/>
</dbReference>
<evidence type="ECO:0000256" key="7">
    <source>
        <dbReference type="ARBA" id="ARBA00022723"/>
    </source>
</evidence>
<dbReference type="InterPro" id="IPR050793">
    <property type="entry name" value="CMP-NeuNAc_synthase"/>
</dbReference>
<keyword evidence="8 12" id="KW-0378">Hydrolase</keyword>
<comment type="similarity">
    <text evidence="3 12">Belongs to the KdsC family.</text>
</comment>
<dbReference type="PANTHER" id="PTHR21485:SF6">
    <property type="entry name" value="N-ACYLNEURAMINATE CYTIDYLYLTRANSFERASE-RELATED"/>
    <property type="match status" value="1"/>
</dbReference>
<keyword evidence="14" id="KW-1185">Reference proteome</keyword>
<accession>A0ABY6Q7V2</accession>
<dbReference type="SFLD" id="SFLDS00003">
    <property type="entry name" value="Haloacid_Dehalogenase"/>
    <property type="match status" value="1"/>
</dbReference>
<reference evidence="13 14" key="1">
    <citation type="submission" date="2019-02" db="EMBL/GenBank/DDBJ databases">
        <title>Halieaceae_genomes.</title>
        <authorList>
            <person name="Li S.-H."/>
        </authorList>
    </citation>
    <scope>NUCLEOTIDE SEQUENCE [LARGE SCALE GENOMIC DNA]</scope>
    <source>
        <strain evidence="13 14">JH123</strain>
    </source>
</reference>
<evidence type="ECO:0000256" key="4">
    <source>
        <dbReference type="ARBA" id="ARBA00011881"/>
    </source>
</evidence>
<keyword evidence="9 12" id="KW-0460">Magnesium</keyword>
<dbReference type="EC" id="3.1.3.45" evidence="5 12"/>
<comment type="function">
    <text evidence="12">Catalyzes the hydrolysis of 3-deoxy-D-manno-octulosonate 8-phosphate (KDO 8-P) to 3-deoxy-D-manno-octulosonate (KDO) and inorganic phosphate.</text>
</comment>
<dbReference type="Pfam" id="PF08282">
    <property type="entry name" value="Hydrolase_3"/>
    <property type="match status" value="1"/>
</dbReference>
<name>A0ABY6Q7V2_9GAMM</name>
<evidence type="ECO:0000256" key="8">
    <source>
        <dbReference type="ARBA" id="ARBA00022801"/>
    </source>
</evidence>
<evidence type="ECO:0000256" key="9">
    <source>
        <dbReference type="ARBA" id="ARBA00022842"/>
    </source>
</evidence>
<sequence length="175" mass="18712">MVNTDQIRLVLFDVDGVLTDGSLFIGPDGEVCKPFNARDGVAVSLLQKHEIMVGIISGKASKALDYRIKQLNFDFAVTGCNDKLNALNEIIKSSSLNLSQIAFVGDDIIDVPIMKKVALGIAPSDAHQLVIDCANYVTQSKGGNGVAREAAEFILNNAGLSIEKMYLGLVGDITQ</sequence>
<dbReference type="NCBIfam" id="TIGR01670">
    <property type="entry name" value="KdsC-phosphatas"/>
    <property type="match status" value="1"/>
</dbReference>
<dbReference type="InterPro" id="IPR023214">
    <property type="entry name" value="HAD_sf"/>
</dbReference>
<protein>
    <recommendedName>
        <fullName evidence="6 12">3-deoxy-D-manno-octulosonate 8-phosphate phosphatase KdsC</fullName>
        <ecNumber evidence="5 12">3.1.3.45</ecNumber>
    </recommendedName>
    <alternativeName>
        <fullName evidence="11 12">KDO 8-P phosphatase</fullName>
    </alternativeName>
</protein>
<proteinExistence type="inferred from homology"/>
<comment type="subunit">
    <text evidence="4 12">Homotetramer.</text>
</comment>
<evidence type="ECO:0000256" key="2">
    <source>
        <dbReference type="ARBA" id="ARBA00001946"/>
    </source>
</evidence>
<evidence type="ECO:0000256" key="11">
    <source>
        <dbReference type="ARBA" id="ARBA00031051"/>
    </source>
</evidence>
<dbReference type="SFLD" id="SFLDG01136">
    <property type="entry name" value="C1.6:_Phosphoserine_Phosphatas"/>
    <property type="match status" value="1"/>
</dbReference>
<keyword evidence="10 12" id="KW-0448">Lipopolysaccharide biosynthesis</keyword>
<dbReference type="SFLD" id="SFLDG01138">
    <property type="entry name" value="C1.6.2:_Deoxy-d-mannose-octulo"/>
    <property type="match status" value="1"/>
</dbReference>
<dbReference type="PIRSF" id="PIRSF006118">
    <property type="entry name" value="KDO8-P_Ptase"/>
    <property type="match status" value="1"/>
</dbReference>
<organism evidence="13 14">
    <name type="scientific">Candidatus Paraluminiphilus aquimaris</name>
    <dbReference type="NCBI Taxonomy" id="2518994"/>
    <lineage>
        <taxon>Bacteria</taxon>
        <taxon>Pseudomonadati</taxon>
        <taxon>Pseudomonadota</taxon>
        <taxon>Gammaproteobacteria</taxon>
        <taxon>Cellvibrionales</taxon>
        <taxon>Halieaceae</taxon>
        <taxon>Candidatus Paraluminiphilus</taxon>
    </lineage>
</organism>
<dbReference type="InterPro" id="IPR010023">
    <property type="entry name" value="KdsC_fam"/>
</dbReference>
<evidence type="ECO:0000256" key="3">
    <source>
        <dbReference type="ARBA" id="ARBA00005893"/>
    </source>
</evidence>
<dbReference type="Proteomes" id="UP001317963">
    <property type="component" value="Chromosome"/>
</dbReference>
<evidence type="ECO:0000313" key="13">
    <source>
        <dbReference type="EMBL" id="UZP74311.1"/>
    </source>
</evidence>